<sequence length="65" mass="7520">MAIQSPCVKSCRLDEQSQLCFGCGRHMDEIVNWRSFSDEERTIIMEELSSRLEEHFPLQSTVASQ</sequence>
<gene>
    <name evidence="1" type="ORF">SAMN06265368_0765</name>
</gene>
<dbReference type="AlphaFoldDB" id="A0A285ND82"/>
<dbReference type="PANTHER" id="PTHR35175">
    <property type="entry name" value="DUF1289 DOMAIN-CONTAINING PROTEIN"/>
    <property type="match status" value="1"/>
</dbReference>
<evidence type="ECO:0000313" key="1">
    <source>
        <dbReference type="EMBL" id="SNZ07248.1"/>
    </source>
</evidence>
<dbReference type="Pfam" id="PF06945">
    <property type="entry name" value="DUF1289"/>
    <property type="match status" value="1"/>
</dbReference>
<organism evidence="1 2">
    <name type="scientific">Cohaesibacter gelatinilyticus</name>
    <dbReference type="NCBI Taxonomy" id="372072"/>
    <lineage>
        <taxon>Bacteria</taxon>
        <taxon>Pseudomonadati</taxon>
        <taxon>Pseudomonadota</taxon>
        <taxon>Alphaproteobacteria</taxon>
        <taxon>Hyphomicrobiales</taxon>
        <taxon>Cohaesibacteraceae</taxon>
    </lineage>
</organism>
<evidence type="ECO:0000313" key="2">
    <source>
        <dbReference type="Proteomes" id="UP000219439"/>
    </source>
</evidence>
<accession>A0A285ND82</accession>
<dbReference type="Proteomes" id="UP000219439">
    <property type="component" value="Unassembled WGS sequence"/>
</dbReference>
<dbReference type="EMBL" id="OBEL01000001">
    <property type="protein sequence ID" value="SNZ07248.1"/>
    <property type="molecule type" value="Genomic_DNA"/>
</dbReference>
<keyword evidence="2" id="KW-1185">Reference proteome</keyword>
<evidence type="ECO:0008006" key="3">
    <source>
        <dbReference type="Google" id="ProtNLM"/>
    </source>
</evidence>
<reference evidence="1 2" key="1">
    <citation type="submission" date="2017-09" db="EMBL/GenBank/DDBJ databases">
        <authorList>
            <person name="Ehlers B."/>
            <person name="Leendertz F.H."/>
        </authorList>
    </citation>
    <scope>NUCLEOTIDE SEQUENCE [LARGE SCALE GENOMIC DNA]</scope>
    <source>
        <strain evidence="1 2">DSM 18289</strain>
    </source>
</reference>
<dbReference type="InterPro" id="IPR010710">
    <property type="entry name" value="DUF1289"/>
</dbReference>
<dbReference type="RefSeq" id="WP_244580004.1">
    <property type="nucleotide sequence ID" value="NZ_OBEL01000001.1"/>
</dbReference>
<name>A0A285ND82_9HYPH</name>
<proteinExistence type="predicted"/>
<protein>
    <recommendedName>
        <fullName evidence="3">Fe-S protein</fullName>
    </recommendedName>
</protein>
<dbReference type="PANTHER" id="PTHR35175:SF2">
    <property type="entry name" value="DUF1289 DOMAIN-CONTAINING PROTEIN"/>
    <property type="match status" value="1"/>
</dbReference>